<proteinExistence type="inferred from homology"/>
<evidence type="ECO:0000256" key="1">
    <source>
        <dbReference type="ARBA" id="ARBA00004251"/>
    </source>
</evidence>
<evidence type="ECO:0000256" key="7">
    <source>
        <dbReference type="ARBA" id="ARBA00022737"/>
    </source>
</evidence>
<keyword evidence="7" id="KW-0677">Repeat</keyword>
<dbReference type="GO" id="GO:0005886">
    <property type="term" value="C:plasma membrane"/>
    <property type="evidence" value="ECO:0007669"/>
    <property type="project" value="UniProtKB-SubCell"/>
</dbReference>
<evidence type="ECO:0000256" key="2">
    <source>
        <dbReference type="ARBA" id="ARBA00009592"/>
    </source>
</evidence>
<dbReference type="Pfam" id="PF13855">
    <property type="entry name" value="LRR_8"/>
    <property type="match status" value="1"/>
</dbReference>
<keyword evidence="5" id="KW-0812">Transmembrane</keyword>
<dbReference type="PANTHER" id="PTHR48063:SF98">
    <property type="entry name" value="LRR RECEPTOR-LIKE SERINE_THREONINE-PROTEIN KINASE FLS2"/>
    <property type="match status" value="1"/>
</dbReference>
<feature type="signal peptide" evidence="11">
    <location>
        <begin position="1"/>
        <end position="24"/>
    </location>
</feature>
<gene>
    <name evidence="13" type="ORF">GIB67_023549</name>
</gene>
<evidence type="ECO:0000313" key="13">
    <source>
        <dbReference type="EMBL" id="KAF6176258.1"/>
    </source>
</evidence>
<keyword evidence="6 11" id="KW-0732">Signal</keyword>
<feature type="chain" id="PRO_5029556504" description="Leucine-rich repeat-containing N-terminal plant-type domain-containing protein" evidence="11">
    <location>
        <begin position="25"/>
        <end position="606"/>
    </location>
</feature>
<dbReference type="AlphaFoldDB" id="A0A7J7PAQ1"/>
<dbReference type="Pfam" id="PF00560">
    <property type="entry name" value="LRR_1"/>
    <property type="match status" value="6"/>
</dbReference>
<dbReference type="OrthoDB" id="1600340at2759"/>
<evidence type="ECO:0000256" key="8">
    <source>
        <dbReference type="ARBA" id="ARBA00022989"/>
    </source>
</evidence>
<dbReference type="Pfam" id="PF08263">
    <property type="entry name" value="LRRNT_2"/>
    <property type="match status" value="1"/>
</dbReference>
<dbReference type="Pfam" id="PF13516">
    <property type="entry name" value="LRR_6"/>
    <property type="match status" value="1"/>
</dbReference>
<keyword evidence="9" id="KW-0472">Membrane</keyword>
<reference evidence="13 14" key="1">
    <citation type="journal article" date="2020" name="IScience">
        <title>Genome Sequencing of the Endangered Kingdonia uniflora (Circaeasteraceae, Ranunculales) Reveals Potential Mechanisms of Evolutionary Specialization.</title>
        <authorList>
            <person name="Sun Y."/>
            <person name="Deng T."/>
            <person name="Zhang A."/>
            <person name="Moore M.J."/>
            <person name="Landis J.B."/>
            <person name="Lin N."/>
            <person name="Zhang H."/>
            <person name="Zhang X."/>
            <person name="Huang J."/>
            <person name="Zhang X."/>
            <person name="Sun H."/>
            <person name="Wang H."/>
        </authorList>
    </citation>
    <scope>NUCLEOTIDE SEQUENCE [LARGE SCALE GENOMIC DNA]</scope>
    <source>
        <strain evidence="13">TB1705</strain>
        <tissue evidence="13">Leaf</tissue>
    </source>
</reference>
<dbReference type="EMBL" id="JACGCM010000119">
    <property type="protein sequence ID" value="KAF6176258.1"/>
    <property type="molecule type" value="Genomic_DNA"/>
</dbReference>
<comment type="caution">
    <text evidence="13">The sequence shown here is derived from an EMBL/GenBank/DDBJ whole genome shotgun (WGS) entry which is preliminary data.</text>
</comment>
<comment type="similarity">
    <text evidence="2">Belongs to the RLP family.</text>
</comment>
<evidence type="ECO:0000256" key="5">
    <source>
        <dbReference type="ARBA" id="ARBA00022692"/>
    </source>
</evidence>
<evidence type="ECO:0000256" key="11">
    <source>
        <dbReference type="SAM" id="SignalP"/>
    </source>
</evidence>
<evidence type="ECO:0000256" key="6">
    <source>
        <dbReference type="ARBA" id="ARBA00022729"/>
    </source>
</evidence>
<dbReference type="InterPro" id="IPR046956">
    <property type="entry name" value="RLP23-like"/>
</dbReference>
<evidence type="ECO:0000256" key="4">
    <source>
        <dbReference type="ARBA" id="ARBA00022614"/>
    </source>
</evidence>
<dbReference type="PANTHER" id="PTHR48063">
    <property type="entry name" value="LRR RECEPTOR-LIKE KINASE"/>
    <property type="match status" value="1"/>
</dbReference>
<keyword evidence="4" id="KW-0433">Leucine-rich repeat</keyword>
<keyword evidence="3" id="KW-1003">Cell membrane</keyword>
<dbReference type="FunFam" id="3.80.10.10:FF:000095">
    <property type="entry name" value="LRR receptor-like serine/threonine-protein kinase GSO1"/>
    <property type="match status" value="1"/>
</dbReference>
<dbReference type="FunFam" id="3.80.10.10:FF:000041">
    <property type="entry name" value="LRR receptor-like serine/threonine-protein kinase ERECTA"/>
    <property type="match status" value="1"/>
</dbReference>
<dbReference type="InterPro" id="IPR003591">
    <property type="entry name" value="Leu-rich_rpt_typical-subtyp"/>
</dbReference>
<sequence length="606" mass="67897">MASSKVLALFFALVFVANIKFSLGTVDATVFCTTRERQAHLTLKQGLTDSKNRLSSWAGENCCMWNGVRCDNKTGHVLELDLRNPKYSYYTTNDDYETNVMAQLGNEINCSLLKLKHLKSLDLSLNDFNGTRIPEFIGSLQTLRYLNLAKASFSGKIPHQVGNLSNIQYLNLGGILGFGMPLSGDDHLQWLSHLSQLELDLSAANLSNALHWLQVINMLPSLLELHLPRCQLPPLSYVNFTSLEILDFSSNQFNFPLPQWLFSLTSLLKLRLGSNDFQGPVPHALQNLTTLTVLDLYSNKFNSTIPSWLYGFKSLKYLDLSSNWFHGTISAAIENHLSGELSQRWMQWTSLILLRQENNNLTGNISSSMGFLRAIQSFHLRNNSLSGKLPPSLQNWARLRTIDLGQDEFTEKIPVWMGKGLPDLLFLSLRSNKFNGEIPLELCHLSSPQIRVIARTMLVTKEAEREYANTLPLVTSMDLSENNLSGEIPQELTSLLGLRSLNLSNNNLSGEVPEKIGVMGFLESLDLSRNHRAGIIPLSISSLTFLGHLNLSYNNLSGKILSSTQLQSFSVFSYISNYGLCGPLCSKTVIQMKPPIWEIRMMMGLT</sequence>
<dbReference type="SMART" id="SM00369">
    <property type="entry name" value="LRR_TYP"/>
    <property type="match status" value="6"/>
</dbReference>
<dbReference type="Proteomes" id="UP000541444">
    <property type="component" value="Unassembled WGS sequence"/>
</dbReference>
<evidence type="ECO:0000313" key="14">
    <source>
        <dbReference type="Proteomes" id="UP000541444"/>
    </source>
</evidence>
<evidence type="ECO:0000256" key="3">
    <source>
        <dbReference type="ARBA" id="ARBA00022475"/>
    </source>
</evidence>
<dbReference type="InterPro" id="IPR032675">
    <property type="entry name" value="LRR_dom_sf"/>
</dbReference>
<keyword evidence="14" id="KW-1185">Reference proteome</keyword>
<keyword evidence="8" id="KW-1133">Transmembrane helix</keyword>
<evidence type="ECO:0000256" key="9">
    <source>
        <dbReference type="ARBA" id="ARBA00023136"/>
    </source>
</evidence>
<evidence type="ECO:0000259" key="12">
    <source>
        <dbReference type="Pfam" id="PF08263"/>
    </source>
</evidence>
<protein>
    <recommendedName>
        <fullName evidence="12">Leucine-rich repeat-containing N-terminal plant-type domain-containing protein</fullName>
    </recommendedName>
</protein>
<name>A0A7J7PAQ1_9MAGN</name>
<evidence type="ECO:0000256" key="10">
    <source>
        <dbReference type="ARBA" id="ARBA00023180"/>
    </source>
</evidence>
<dbReference type="InterPro" id="IPR013210">
    <property type="entry name" value="LRR_N_plant-typ"/>
</dbReference>
<dbReference type="SUPFAM" id="SSF52058">
    <property type="entry name" value="L domain-like"/>
    <property type="match status" value="2"/>
</dbReference>
<dbReference type="InterPro" id="IPR001611">
    <property type="entry name" value="Leu-rich_rpt"/>
</dbReference>
<comment type="subcellular location">
    <subcellularLocation>
        <location evidence="1">Cell membrane</location>
        <topology evidence="1">Single-pass type I membrane protein</topology>
    </subcellularLocation>
</comment>
<accession>A0A7J7PAQ1</accession>
<dbReference type="Gene3D" id="3.80.10.10">
    <property type="entry name" value="Ribonuclease Inhibitor"/>
    <property type="match status" value="3"/>
</dbReference>
<feature type="domain" description="Leucine-rich repeat-containing N-terminal plant-type" evidence="12">
    <location>
        <begin position="36"/>
        <end position="71"/>
    </location>
</feature>
<organism evidence="13 14">
    <name type="scientific">Kingdonia uniflora</name>
    <dbReference type="NCBI Taxonomy" id="39325"/>
    <lineage>
        <taxon>Eukaryota</taxon>
        <taxon>Viridiplantae</taxon>
        <taxon>Streptophyta</taxon>
        <taxon>Embryophyta</taxon>
        <taxon>Tracheophyta</taxon>
        <taxon>Spermatophyta</taxon>
        <taxon>Magnoliopsida</taxon>
        <taxon>Ranunculales</taxon>
        <taxon>Circaeasteraceae</taxon>
        <taxon>Kingdonia</taxon>
    </lineage>
</organism>
<keyword evidence="10" id="KW-0325">Glycoprotein</keyword>